<dbReference type="GO" id="GO:0016020">
    <property type="term" value="C:membrane"/>
    <property type="evidence" value="ECO:0007669"/>
    <property type="project" value="InterPro"/>
</dbReference>
<dbReference type="Pfam" id="PF07730">
    <property type="entry name" value="HisKA_3"/>
    <property type="match status" value="1"/>
</dbReference>
<keyword evidence="9" id="KW-0472">Membrane</keyword>
<dbReference type="GO" id="GO:0000155">
    <property type="term" value="F:phosphorelay sensor kinase activity"/>
    <property type="evidence" value="ECO:0007669"/>
    <property type="project" value="InterPro"/>
</dbReference>
<keyword evidence="9" id="KW-0812">Transmembrane</keyword>
<evidence type="ECO:0000259" key="10">
    <source>
        <dbReference type="Pfam" id="PF02518"/>
    </source>
</evidence>
<organism evidence="12 13">
    <name type="scientific">Streptomyces parvulus</name>
    <dbReference type="NCBI Taxonomy" id="146923"/>
    <lineage>
        <taxon>Bacteria</taxon>
        <taxon>Bacillati</taxon>
        <taxon>Actinomycetota</taxon>
        <taxon>Actinomycetes</taxon>
        <taxon>Kitasatosporales</taxon>
        <taxon>Streptomycetaceae</taxon>
        <taxon>Streptomyces</taxon>
    </lineage>
</organism>
<evidence type="ECO:0000256" key="1">
    <source>
        <dbReference type="ARBA" id="ARBA00000085"/>
    </source>
</evidence>
<keyword evidence="9" id="KW-1133">Transmembrane helix</keyword>
<name>A0A369UUF2_9ACTN</name>
<comment type="caution">
    <text evidence="12">The sequence shown here is derived from an EMBL/GenBank/DDBJ whole genome shotgun (WGS) entry which is preliminary data.</text>
</comment>
<dbReference type="OrthoDB" id="227596at2"/>
<evidence type="ECO:0000313" key="13">
    <source>
        <dbReference type="Proteomes" id="UP000253742"/>
    </source>
</evidence>
<keyword evidence="6" id="KW-0418">Kinase</keyword>
<evidence type="ECO:0000256" key="3">
    <source>
        <dbReference type="ARBA" id="ARBA00022553"/>
    </source>
</evidence>
<evidence type="ECO:0000256" key="4">
    <source>
        <dbReference type="ARBA" id="ARBA00022679"/>
    </source>
</evidence>
<dbReference type="Gene3D" id="1.20.5.1930">
    <property type="match status" value="1"/>
</dbReference>
<evidence type="ECO:0000256" key="2">
    <source>
        <dbReference type="ARBA" id="ARBA00012438"/>
    </source>
</evidence>
<keyword evidence="8" id="KW-0902">Two-component regulatory system</keyword>
<keyword evidence="4" id="KW-0808">Transferase</keyword>
<evidence type="ECO:0000256" key="9">
    <source>
        <dbReference type="SAM" id="Phobius"/>
    </source>
</evidence>
<evidence type="ECO:0000256" key="8">
    <source>
        <dbReference type="ARBA" id="ARBA00023012"/>
    </source>
</evidence>
<keyword evidence="7" id="KW-0067">ATP-binding</keyword>
<feature type="domain" description="Signal transduction histidine kinase subgroup 3 dimerisation and phosphoacceptor" evidence="11">
    <location>
        <begin position="182"/>
        <end position="248"/>
    </location>
</feature>
<dbReference type="InterPro" id="IPR050482">
    <property type="entry name" value="Sensor_HK_TwoCompSys"/>
</dbReference>
<reference evidence="12 13" key="1">
    <citation type="submission" date="2018-07" db="EMBL/GenBank/DDBJ databases">
        <title>Genome guided investigation of antibiotics producing actinomycetales strain isolated from a Macau mangrove ecosystem.</title>
        <authorList>
            <person name="Hu D."/>
        </authorList>
    </citation>
    <scope>NUCLEOTIDE SEQUENCE [LARGE SCALE GENOMIC DNA]</scope>
    <source>
        <strain evidence="12 13">2297</strain>
    </source>
</reference>
<feature type="transmembrane region" description="Helical" evidence="9">
    <location>
        <begin position="149"/>
        <end position="166"/>
    </location>
</feature>
<keyword evidence="3" id="KW-0597">Phosphoprotein</keyword>
<dbReference type="PANTHER" id="PTHR24421:SF10">
    <property type="entry name" value="NITRATE_NITRITE SENSOR PROTEIN NARQ"/>
    <property type="match status" value="1"/>
</dbReference>
<dbReference type="EMBL" id="QQBH01000059">
    <property type="protein sequence ID" value="RDD83923.1"/>
    <property type="molecule type" value="Genomic_DNA"/>
</dbReference>
<evidence type="ECO:0000256" key="7">
    <source>
        <dbReference type="ARBA" id="ARBA00022840"/>
    </source>
</evidence>
<feature type="transmembrane region" description="Helical" evidence="9">
    <location>
        <begin position="12"/>
        <end position="30"/>
    </location>
</feature>
<accession>A0A369UUF2</accession>
<evidence type="ECO:0000259" key="11">
    <source>
        <dbReference type="Pfam" id="PF07730"/>
    </source>
</evidence>
<dbReference type="Gene3D" id="3.30.565.10">
    <property type="entry name" value="Histidine kinase-like ATPase, C-terminal domain"/>
    <property type="match status" value="1"/>
</dbReference>
<feature type="transmembrane region" description="Helical" evidence="9">
    <location>
        <begin position="37"/>
        <end position="56"/>
    </location>
</feature>
<dbReference type="EC" id="2.7.13.3" evidence="2"/>
<evidence type="ECO:0000313" key="12">
    <source>
        <dbReference type="EMBL" id="RDD83923.1"/>
    </source>
</evidence>
<dbReference type="AlphaFoldDB" id="A0A369UUF2"/>
<dbReference type="InterPro" id="IPR003594">
    <property type="entry name" value="HATPase_dom"/>
</dbReference>
<keyword evidence="5" id="KW-0547">Nucleotide-binding</keyword>
<dbReference type="Proteomes" id="UP000253742">
    <property type="component" value="Unassembled WGS sequence"/>
</dbReference>
<feature type="transmembrane region" description="Helical" evidence="9">
    <location>
        <begin position="62"/>
        <end position="79"/>
    </location>
</feature>
<protein>
    <recommendedName>
        <fullName evidence="2">histidine kinase</fullName>
        <ecNumber evidence="2">2.7.13.3</ecNumber>
    </recommendedName>
</protein>
<dbReference type="CDD" id="cd16917">
    <property type="entry name" value="HATPase_UhpB-NarQ-NarX-like"/>
    <property type="match status" value="1"/>
</dbReference>
<dbReference type="Pfam" id="PF02518">
    <property type="entry name" value="HATPase_c"/>
    <property type="match status" value="1"/>
</dbReference>
<dbReference type="SUPFAM" id="SSF55874">
    <property type="entry name" value="ATPase domain of HSP90 chaperone/DNA topoisomerase II/histidine kinase"/>
    <property type="match status" value="1"/>
</dbReference>
<proteinExistence type="predicted"/>
<feature type="transmembrane region" description="Helical" evidence="9">
    <location>
        <begin position="100"/>
        <end position="129"/>
    </location>
</feature>
<dbReference type="PANTHER" id="PTHR24421">
    <property type="entry name" value="NITRATE/NITRITE SENSOR PROTEIN NARX-RELATED"/>
    <property type="match status" value="1"/>
</dbReference>
<comment type="catalytic activity">
    <reaction evidence="1">
        <text>ATP + protein L-histidine = ADP + protein N-phospho-L-histidine.</text>
        <dbReference type="EC" id="2.7.13.3"/>
    </reaction>
</comment>
<dbReference type="InterPro" id="IPR036890">
    <property type="entry name" value="HATPase_C_sf"/>
</dbReference>
<sequence length="395" mass="42202">MPRLPALLPTEPSVMVGVGTVLILLDASVVSRTHVGLALLTSGAWAMGASVAFLRMQRAGRGGLACALPLTAAAVSLLTTSLVRETVLQRTPGWGELGGLLLLLCLVCRYAPPAPLVIAVVPLLIAVALTKERAPVLMDLPVIRDVDGLFVLLPLAFAALGGYLRSEDVRRRSVARDVRHAERLDLARDLHDHVAHYVTAIVVQAQAGDQVAERDPATARQLFGNIERTGQDGLVAMSRMVKLLRTDDQSAAEATVTPVLTSIAELVQRADSVSQRTSLEVAGDVNDSDWPPQLAKTVQRLVQEGLTNVRKHARAATAVQVKLGVEEERLIVRVRDDATGQHKGRPWFRPSGFGMTGLAERVAELGGELSSGPMPEGGWELAASLPVQGADGRFR</sequence>
<dbReference type="GO" id="GO:0005524">
    <property type="term" value="F:ATP binding"/>
    <property type="evidence" value="ECO:0007669"/>
    <property type="project" value="UniProtKB-KW"/>
</dbReference>
<evidence type="ECO:0000256" key="6">
    <source>
        <dbReference type="ARBA" id="ARBA00022777"/>
    </source>
</evidence>
<dbReference type="InterPro" id="IPR011712">
    <property type="entry name" value="Sig_transdc_His_kin_sub3_dim/P"/>
</dbReference>
<feature type="domain" description="Histidine kinase/HSP90-like ATPase" evidence="10">
    <location>
        <begin position="296"/>
        <end position="387"/>
    </location>
</feature>
<dbReference type="GO" id="GO:0046983">
    <property type="term" value="F:protein dimerization activity"/>
    <property type="evidence" value="ECO:0007669"/>
    <property type="project" value="InterPro"/>
</dbReference>
<evidence type="ECO:0000256" key="5">
    <source>
        <dbReference type="ARBA" id="ARBA00022741"/>
    </source>
</evidence>
<gene>
    <name evidence="12" type="ORF">DVZ84_37935</name>
</gene>